<dbReference type="EMBL" id="VMAF01001526">
    <property type="protein sequence ID" value="MDR8434530.1"/>
    <property type="molecule type" value="Genomic_DNA"/>
</dbReference>
<accession>A0ABD5DYI7</accession>
<dbReference type="InterPro" id="IPR006070">
    <property type="entry name" value="Sua5-like_dom"/>
</dbReference>
<feature type="domain" description="YrdC-like" evidence="1">
    <location>
        <begin position="5"/>
        <end position="75"/>
    </location>
</feature>
<reference evidence="2" key="1">
    <citation type="submission" date="2019-07" db="EMBL/GenBank/DDBJ databases">
        <title>Biological characteristics of mucoid Acinetobacter baumannii from a general hospital in China.</title>
        <authorList>
            <person name="Hua X."/>
            <person name="Yu Y."/>
        </authorList>
    </citation>
    <scope>NUCLEOTIDE SEQUENCE</scope>
    <source>
        <strain evidence="2">N8</strain>
    </source>
</reference>
<gene>
    <name evidence="2" type="ORF">FPK63_26205</name>
</gene>
<sequence>AIARLAAGKIVAIKGIGGFHLACDAGNPAAVATLRARKHRPAKPLAVMLPTATGLPAAAAALMGSPAAPIVLIAKAQVSG</sequence>
<feature type="non-terminal residue" evidence="2">
    <location>
        <position position="1"/>
    </location>
</feature>
<organism evidence="2">
    <name type="scientific">Acinetobacter baumannii</name>
    <dbReference type="NCBI Taxonomy" id="470"/>
    <lineage>
        <taxon>Bacteria</taxon>
        <taxon>Pseudomonadati</taxon>
        <taxon>Pseudomonadota</taxon>
        <taxon>Gammaproteobacteria</taxon>
        <taxon>Moraxellales</taxon>
        <taxon>Moraxellaceae</taxon>
        <taxon>Acinetobacter</taxon>
        <taxon>Acinetobacter calcoaceticus/baumannii complex</taxon>
    </lineage>
</organism>
<evidence type="ECO:0000313" key="2">
    <source>
        <dbReference type="EMBL" id="MDR8434530.1"/>
    </source>
</evidence>
<dbReference type="PANTHER" id="PTHR42959">
    <property type="entry name" value="CARBAMOYLTRANSFERASE"/>
    <property type="match status" value="1"/>
</dbReference>
<proteinExistence type="predicted"/>
<name>A0ABD5DYI7_ACIBA</name>
<dbReference type="Pfam" id="PF01300">
    <property type="entry name" value="Sua5_yciO_yrdC"/>
    <property type="match status" value="1"/>
</dbReference>
<dbReference type="AlphaFoldDB" id="A0ABD5DYI7"/>
<dbReference type="Gene3D" id="3.30.110.120">
    <property type="match status" value="1"/>
</dbReference>
<dbReference type="PANTHER" id="PTHR42959:SF1">
    <property type="entry name" value="CARBAMOYLTRANSFERASE HYPF"/>
    <property type="match status" value="1"/>
</dbReference>
<dbReference type="Gene3D" id="3.90.870.30">
    <property type="match status" value="1"/>
</dbReference>
<evidence type="ECO:0000259" key="1">
    <source>
        <dbReference type="Pfam" id="PF01300"/>
    </source>
</evidence>
<dbReference type="InterPro" id="IPR017945">
    <property type="entry name" value="DHBP_synth_RibB-like_a/b_dom"/>
</dbReference>
<dbReference type="InterPro" id="IPR051060">
    <property type="entry name" value="Carbamoyltrans_HypF-like"/>
</dbReference>
<comment type="caution">
    <text evidence="2">The sequence shown here is derived from an EMBL/GenBank/DDBJ whole genome shotgun (WGS) entry which is preliminary data.</text>
</comment>
<dbReference type="SUPFAM" id="SSF55821">
    <property type="entry name" value="YrdC/RibB"/>
    <property type="match status" value="1"/>
</dbReference>
<feature type="non-terminal residue" evidence="2">
    <location>
        <position position="80"/>
    </location>
</feature>
<protein>
    <submittedName>
        <fullName evidence="2">Carbamoyltransferase HypF</fullName>
    </submittedName>
</protein>